<name>A0A165SSA7_9APHY</name>
<gene>
    <name evidence="1" type="ORF">DAEQUDRAFT_34831</name>
</gene>
<evidence type="ECO:0000313" key="1">
    <source>
        <dbReference type="EMBL" id="KZT72418.1"/>
    </source>
</evidence>
<dbReference type="AlphaFoldDB" id="A0A165SSA7"/>
<sequence>MLEAPGTGPSRFLSYHVLPSGRRTTSFGDDNLPHTRIYSNTSIAAPSPGVLPLMAVHDDHGALLHAHFAIILVSSISSVASCIAPSCLRSHIPLPLHTILSPFRILRLHQRHSVSSPLLRARQHPPRPRYLYEHASRVLQLYIRPLPIRCHTTCTYHSLPYAGARWL</sequence>
<dbReference type="EMBL" id="KV429041">
    <property type="protein sequence ID" value="KZT72418.1"/>
    <property type="molecule type" value="Genomic_DNA"/>
</dbReference>
<reference evidence="1 2" key="1">
    <citation type="journal article" date="2016" name="Mol. Biol. Evol.">
        <title>Comparative Genomics of Early-Diverging Mushroom-Forming Fungi Provides Insights into the Origins of Lignocellulose Decay Capabilities.</title>
        <authorList>
            <person name="Nagy L.G."/>
            <person name="Riley R."/>
            <person name="Tritt A."/>
            <person name="Adam C."/>
            <person name="Daum C."/>
            <person name="Floudas D."/>
            <person name="Sun H."/>
            <person name="Yadav J.S."/>
            <person name="Pangilinan J."/>
            <person name="Larsson K.H."/>
            <person name="Matsuura K."/>
            <person name="Barry K."/>
            <person name="Labutti K."/>
            <person name="Kuo R."/>
            <person name="Ohm R.A."/>
            <person name="Bhattacharya S.S."/>
            <person name="Shirouzu T."/>
            <person name="Yoshinaga Y."/>
            <person name="Martin F.M."/>
            <person name="Grigoriev I.V."/>
            <person name="Hibbett D.S."/>
        </authorList>
    </citation>
    <scope>NUCLEOTIDE SEQUENCE [LARGE SCALE GENOMIC DNA]</scope>
    <source>
        <strain evidence="1 2">L-15889</strain>
    </source>
</reference>
<dbReference type="Proteomes" id="UP000076727">
    <property type="component" value="Unassembled WGS sequence"/>
</dbReference>
<keyword evidence="2" id="KW-1185">Reference proteome</keyword>
<protein>
    <submittedName>
        <fullName evidence="1">Uncharacterized protein</fullName>
    </submittedName>
</protein>
<accession>A0A165SSA7</accession>
<organism evidence="1 2">
    <name type="scientific">Daedalea quercina L-15889</name>
    <dbReference type="NCBI Taxonomy" id="1314783"/>
    <lineage>
        <taxon>Eukaryota</taxon>
        <taxon>Fungi</taxon>
        <taxon>Dikarya</taxon>
        <taxon>Basidiomycota</taxon>
        <taxon>Agaricomycotina</taxon>
        <taxon>Agaricomycetes</taxon>
        <taxon>Polyporales</taxon>
        <taxon>Fomitopsis</taxon>
    </lineage>
</organism>
<proteinExistence type="predicted"/>
<evidence type="ECO:0000313" key="2">
    <source>
        <dbReference type="Proteomes" id="UP000076727"/>
    </source>
</evidence>